<dbReference type="Pfam" id="PF04773">
    <property type="entry name" value="FecR"/>
    <property type="match status" value="1"/>
</dbReference>
<feature type="domain" description="FecR protein" evidence="2">
    <location>
        <begin position="193"/>
        <end position="289"/>
    </location>
</feature>
<dbReference type="EMBL" id="UGYW01000002">
    <property type="protein sequence ID" value="SUJ21111.1"/>
    <property type="molecule type" value="Genomic_DNA"/>
</dbReference>
<dbReference type="PANTHER" id="PTHR30273:SF2">
    <property type="entry name" value="PROTEIN FECR"/>
    <property type="match status" value="1"/>
</dbReference>
<dbReference type="PANTHER" id="PTHR30273">
    <property type="entry name" value="PERIPLASMIC SIGNAL SENSOR AND SIGMA FACTOR ACTIVATOR FECR-RELATED"/>
    <property type="match status" value="1"/>
</dbReference>
<dbReference type="Gene3D" id="2.60.120.1440">
    <property type="match status" value="1"/>
</dbReference>
<name>A0A380CK96_SPHSI</name>
<dbReference type="InterPro" id="IPR012373">
    <property type="entry name" value="Ferrdict_sens_TM"/>
</dbReference>
<evidence type="ECO:0000256" key="1">
    <source>
        <dbReference type="SAM" id="Phobius"/>
    </source>
</evidence>
<reference evidence="4 5" key="1">
    <citation type="submission" date="2018-06" db="EMBL/GenBank/DDBJ databases">
        <authorList>
            <consortium name="Pathogen Informatics"/>
            <person name="Doyle S."/>
        </authorList>
    </citation>
    <scope>NUCLEOTIDE SEQUENCE [LARGE SCALE GENOMIC DNA]</scope>
    <source>
        <strain evidence="4 5">NCTC11388</strain>
    </source>
</reference>
<dbReference type="RefSeq" id="WP_115170723.1">
    <property type="nucleotide sequence ID" value="NZ_UGYW01000002.1"/>
</dbReference>
<evidence type="ECO:0000259" key="3">
    <source>
        <dbReference type="Pfam" id="PF16344"/>
    </source>
</evidence>
<dbReference type="InterPro" id="IPR006860">
    <property type="entry name" value="FecR"/>
</dbReference>
<sequence>MDNCRFRYLYEQYLIGRLSAEELEEWKVGLSQPDLDEELEILVKDLWNRDDLSTPKYDKEKALHIYNEIIGDSNEEAKPIKAKAKEKRVTKLWSSIAAAVALFGVVLGIGGVFLSKNNTDARKSISYVQDIAPGKTGATLTLANGKKIRLANAVNGEIAEESGISVSKTAEGNLVYEVGTSSEEGLKKGGMNTLSTARGETYILILPDKSKVWLNAASSLTYAADLLDRGIRRVQLQGEAYFEISKDKQHPFVVSTANHDIEVLGTHFNVSSYPDESSTTTTLLEGSVKTIKGELTRVLKPNQQSVFTQGNFSIKNVNAEDAIAWKDGTFLFEDETLQSIMRRISRWYNVEVEYADNVDKNKLYGGGLSRYENVSSVLKILESTKKIHFKIEGRRILVMK</sequence>
<accession>A0A380CK96</accession>
<feature type="transmembrane region" description="Helical" evidence="1">
    <location>
        <begin position="92"/>
        <end position="114"/>
    </location>
</feature>
<evidence type="ECO:0000313" key="5">
    <source>
        <dbReference type="Proteomes" id="UP000254893"/>
    </source>
</evidence>
<keyword evidence="1" id="KW-1133">Transmembrane helix</keyword>
<dbReference type="Pfam" id="PF16344">
    <property type="entry name" value="FecR_C"/>
    <property type="match status" value="1"/>
</dbReference>
<keyword evidence="1" id="KW-0472">Membrane</keyword>
<keyword evidence="1" id="KW-0812">Transmembrane</keyword>
<dbReference type="Proteomes" id="UP000254893">
    <property type="component" value="Unassembled WGS sequence"/>
</dbReference>
<proteinExistence type="predicted"/>
<feature type="domain" description="Protein FecR C-terminal" evidence="3">
    <location>
        <begin position="330"/>
        <end position="398"/>
    </location>
</feature>
<dbReference type="GO" id="GO:0016989">
    <property type="term" value="F:sigma factor antagonist activity"/>
    <property type="evidence" value="ECO:0007669"/>
    <property type="project" value="TreeGrafter"/>
</dbReference>
<protein>
    <submittedName>
        <fullName evidence="4">Fec operon regulator FecR</fullName>
    </submittedName>
</protein>
<evidence type="ECO:0000259" key="2">
    <source>
        <dbReference type="Pfam" id="PF04773"/>
    </source>
</evidence>
<dbReference type="Gene3D" id="3.55.50.30">
    <property type="match status" value="1"/>
</dbReference>
<evidence type="ECO:0000313" key="4">
    <source>
        <dbReference type="EMBL" id="SUJ21111.1"/>
    </source>
</evidence>
<organism evidence="4 5">
    <name type="scientific">Sphingobacterium spiritivorum</name>
    <name type="common">Flavobacterium spiritivorum</name>
    <dbReference type="NCBI Taxonomy" id="258"/>
    <lineage>
        <taxon>Bacteria</taxon>
        <taxon>Pseudomonadati</taxon>
        <taxon>Bacteroidota</taxon>
        <taxon>Sphingobacteriia</taxon>
        <taxon>Sphingobacteriales</taxon>
        <taxon>Sphingobacteriaceae</taxon>
        <taxon>Sphingobacterium</taxon>
    </lineage>
</organism>
<dbReference type="InterPro" id="IPR032508">
    <property type="entry name" value="FecR_C"/>
</dbReference>
<gene>
    <name evidence="4" type="ORF">NCTC11388_03089</name>
</gene>
<dbReference type="AlphaFoldDB" id="A0A380CK96"/>